<feature type="signal peptide" evidence="2">
    <location>
        <begin position="1"/>
        <end position="27"/>
    </location>
</feature>
<dbReference type="EMBL" id="JAGHKP010000002">
    <property type="protein sequence ID" value="MBO9152197.1"/>
    <property type="molecule type" value="Genomic_DNA"/>
</dbReference>
<keyword evidence="2" id="KW-0732">Signal</keyword>
<feature type="chain" id="PRO_5045247998" description="Secreted protein" evidence="2">
    <location>
        <begin position="28"/>
        <end position="125"/>
    </location>
</feature>
<keyword evidence="4" id="KW-1185">Reference proteome</keyword>
<name>A0ABS3YBY4_9BACT</name>
<feature type="compositionally biased region" description="Low complexity" evidence="1">
    <location>
        <begin position="42"/>
        <end position="59"/>
    </location>
</feature>
<proteinExistence type="predicted"/>
<organism evidence="3 4">
    <name type="scientific">Chitinophaga chungangae</name>
    <dbReference type="NCBI Taxonomy" id="2821488"/>
    <lineage>
        <taxon>Bacteria</taxon>
        <taxon>Pseudomonadati</taxon>
        <taxon>Bacteroidota</taxon>
        <taxon>Chitinophagia</taxon>
        <taxon>Chitinophagales</taxon>
        <taxon>Chitinophagaceae</taxon>
        <taxon>Chitinophaga</taxon>
    </lineage>
</organism>
<feature type="region of interest" description="Disordered" evidence="1">
    <location>
        <begin position="29"/>
        <end position="64"/>
    </location>
</feature>
<comment type="caution">
    <text evidence="3">The sequence shown here is derived from an EMBL/GenBank/DDBJ whole genome shotgun (WGS) entry which is preliminary data.</text>
</comment>
<protein>
    <recommendedName>
        <fullName evidence="5">Secreted protein</fullName>
    </recommendedName>
</protein>
<dbReference type="RefSeq" id="WP_209145166.1">
    <property type="nucleotide sequence ID" value="NZ_JAGHKP010000002.1"/>
</dbReference>
<dbReference type="Proteomes" id="UP000679126">
    <property type="component" value="Unassembled WGS sequence"/>
</dbReference>
<evidence type="ECO:0008006" key="5">
    <source>
        <dbReference type="Google" id="ProtNLM"/>
    </source>
</evidence>
<sequence length="125" mass="13223">MKSKLSKVVVAAVFVALLLMNVGVSLTASSQSKKGNVSAMLNSDDTGDSNSDSNSDTNGDTGGGSQYKYCGLDECEIKEMAGIPPYTYEVTLKGHYMHCKLIQDASKNCSSSVCDEECDASNDTD</sequence>
<evidence type="ECO:0000256" key="2">
    <source>
        <dbReference type="SAM" id="SignalP"/>
    </source>
</evidence>
<evidence type="ECO:0000256" key="1">
    <source>
        <dbReference type="SAM" id="MobiDB-lite"/>
    </source>
</evidence>
<evidence type="ECO:0000313" key="3">
    <source>
        <dbReference type="EMBL" id="MBO9152197.1"/>
    </source>
</evidence>
<evidence type="ECO:0000313" key="4">
    <source>
        <dbReference type="Proteomes" id="UP000679126"/>
    </source>
</evidence>
<accession>A0ABS3YBY4</accession>
<reference evidence="4" key="1">
    <citation type="submission" date="2021-03" db="EMBL/GenBank/DDBJ databases">
        <title>Assistant Professor.</title>
        <authorList>
            <person name="Huq M.A."/>
        </authorList>
    </citation>
    <scope>NUCLEOTIDE SEQUENCE [LARGE SCALE GENOMIC DNA]</scope>
    <source>
        <strain evidence="4">MAH-28</strain>
    </source>
</reference>
<feature type="compositionally biased region" description="Polar residues" evidence="1">
    <location>
        <begin position="29"/>
        <end position="41"/>
    </location>
</feature>
<gene>
    <name evidence="3" type="ORF">J7I43_08245</name>
</gene>